<dbReference type="AlphaFoldDB" id="A0A2A6LUW6"/>
<protein>
    <recommendedName>
        <fullName evidence="3 10">4-diphosphocytidyl-2-C-methyl-D-erythritol kinase</fullName>
        <shortName evidence="10">CMK</shortName>
        <ecNumber evidence="2 10">2.7.1.148</ecNumber>
    </recommendedName>
    <alternativeName>
        <fullName evidence="9 10">4-(cytidine-5'-diphospho)-2-C-methyl-D-erythritol kinase</fullName>
    </alternativeName>
</protein>
<evidence type="ECO:0000256" key="3">
    <source>
        <dbReference type="ARBA" id="ARBA00017473"/>
    </source>
</evidence>
<dbReference type="SUPFAM" id="SSF54211">
    <property type="entry name" value="Ribosomal protein S5 domain 2-like"/>
    <property type="match status" value="1"/>
</dbReference>
<evidence type="ECO:0000256" key="5">
    <source>
        <dbReference type="ARBA" id="ARBA00022741"/>
    </source>
</evidence>
<evidence type="ECO:0000256" key="9">
    <source>
        <dbReference type="ARBA" id="ARBA00032554"/>
    </source>
</evidence>
<evidence type="ECO:0000259" key="12">
    <source>
        <dbReference type="Pfam" id="PF08544"/>
    </source>
</evidence>
<dbReference type="GO" id="GO:0005524">
    <property type="term" value="F:ATP binding"/>
    <property type="evidence" value="ECO:0007669"/>
    <property type="project" value="UniProtKB-UniRule"/>
</dbReference>
<dbReference type="InterPro" id="IPR013750">
    <property type="entry name" value="GHMP_kinase_C_dom"/>
</dbReference>
<dbReference type="EMBL" id="NWTC01000014">
    <property type="protein sequence ID" value="PDT46341.1"/>
    <property type="molecule type" value="Genomic_DNA"/>
</dbReference>
<comment type="function">
    <text evidence="10">Catalyzes the phosphorylation of the position 2 hydroxy group of 4-diphosphocytidyl-2C-methyl-D-erythritol.</text>
</comment>
<proteinExistence type="inferred from homology"/>
<dbReference type="PANTHER" id="PTHR43527">
    <property type="entry name" value="4-DIPHOSPHOCYTIDYL-2-C-METHYL-D-ERYTHRITOL KINASE, CHLOROPLASTIC"/>
    <property type="match status" value="1"/>
</dbReference>
<evidence type="ECO:0000256" key="8">
    <source>
        <dbReference type="ARBA" id="ARBA00023229"/>
    </source>
</evidence>
<feature type="binding site" evidence="10">
    <location>
        <begin position="130"/>
        <end position="140"/>
    </location>
    <ligand>
        <name>ATP</name>
        <dbReference type="ChEBI" id="CHEBI:30616"/>
    </ligand>
</feature>
<evidence type="ECO:0000256" key="1">
    <source>
        <dbReference type="ARBA" id="ARBA00009684"/>
    </source>
</evidence>
<feature type="domain" description="GHMP kinase N-terminal" evidence="11">
    <location>
        <begin position="98"/>
        <end position="179"/>
    </location>
</feature>
<feature type="active site" evidence="10">
    <location>
        <position position="172"/>
    </location>
</feature>
<dbReference type="InterPro" id="IPR036554">
    <property type="entry name" value="GHMP_kinase_C_sf"/>
</dbReference>
<gene>
    <name evidence="10" type="primary">ispE</name>
    <name evidence="13" type="ORF">CO661_18870</name>
</gene>
<dbReference type="InterPro" id="IPR014721">
    <property type="entry name" value="Ribsml_uS5_D2-typ_fold_subgr"/>
</dbReference>
<dbReference type="SUPFAM" id="SSF55060">
    <property type="entry name" value="GHMP Kinase, C-terminal domain"/>
    <property type="match status" value="1"/>
</dbReference>
<dbReference type="GO" id="GO:0050515">
    <property type="term" value="F:4-(cytidine 5'-diphospho)-2-C-methyl-D-erythritol kinase activity"/>
    <property type="evidence" value="ECO:0007669"/>
    <property type="project" value="UniProtKB-UniRule"/>
</dbReference>
<dbReference type="UniPathway" id="UPA00056">
    <property type="reaction ID" value="UER00094"/>
</dbReference>
<reference evidence="13 14" key="1">
    <citation type="submission" date="2017-09" db="EMBL/GenBank/DDBJ databases">
        <title>Comparative genomics of rhizobia isolated from Phaseolus vulgaris in China.</title>
        <authorList>
            <person name="Tong W."/>
        </authorList>
    </citation>
    <scope>NUCLEOTIDE SEQUENCE [LARGE SCALE GENOMIC DNA]</scope>
    <source>
        <strain evidence="13 14">PCH1</strain>
    </source>
</reference>
<comment type="similarity">
    <text evidence="1 10">Belongs to the GHMP kinase family. IspE subfamily.</text>
</comment>
<comment type="catalytic activity">
    <reaction evidence="10">
        <text>4-CDP-2-C-methyl-D-erythritol + ATP = 4-CDP-2-C-methyl-D-erythritol 2-phosphate + ADP + H(+)</text>
        <dbReference type="Rhea" id="RHEA:18437"/>
        <dbReference type="ChEBI" id="CHEBI:15378"/>
        <dbReference type="ChEBI" id="CHEBI:30616"/>
        <dbReference type="ChEBI" id="CHEBI:57823"/>
        <dbReference type="ChEBI" id="CHEBI:57919"/>
        <dbReference type="ChEBI" id="CHEBI:456216"/>
        <dbReference type="EC" id="2.7.1.148"/>
    </reaction>
</comment>
<keyword evidence="5 10" id="KW-0547">Nucleotide-binding</keyword>
<organism evidence="13 14">
    <name type="scientific">Rhizobium fredii</name>
    <name type="common">Sinorhizobium fredii</name>
    <dbReference type="NCBI Taxonomy" id="380"/>
    <lineage>
        <taxon>Bacteria</taxon>
        <taxon>Pseudomonadati</taxon>
        <taxon>Pseudomonadota</taxon>
        <taxon>Alphaproteobacteria</taxon>
        <taxon>Hyphomicrobiales</taxon>
        <taxon>Rhizobiaceae</taxon>
        <taxon>Sinorhizobium/Ensifer group</taxon>
        <taxon>Sinorhizobium</taxon>
    </lineage>
</organism>
<feature type="domain" description="GHMP kinase C-terminal" evidence="12">
    <location>
        <begin position="242"/>
        <end position="308"/>
    </location>
</feature>
<evidence type="ECO:0000256" key="6">
    <source>
        <dbReference type="ARBA" id="ARBA00022777"/>
    </source>
</evidence>
<dbReference type="InterPro" id="IPR004424">
    <property type="entry name" value="IspE"/>
</dbReference>
<evidence type="ECO:0000313" key="13">
    <source>
        <dbReference type="EMBL" id="PDT46341.1"/>
    </source>
</evidence>
<keyword evidence="4 10" id="KW-0808">Transferase</keyword>
<comment type="caution">
    <text evidence="13">The sequence shown here is derived from an EMBL/GenBank/DDBJ whole genome shotgun (WGS) entry which is preliminary data.</text>
</comment>
<evidence type="ECO:0000313" key="14">
    <source>
        <dbReference type="Proteomes" id="UP000220353"/>
    </source>
</evidence>
<accession>A0A2A6LUW6</accession>
<keyword evidence="8 10" id="KW-0414">Isoprene biosynthesis</keyword>
<dbReference type="Gene3D" id="3.30.70.890">
    <property type="entry name" value="GHMP kinase, C-terminal domain"/>
    <property type="match status" value="1"/>
</dbReference>
<dbReference type="NCBIfam" id="NF011202">
    <property type="entry name" value="PRK14608.1"/>
    <property type="match status" value="1"/>
</dbReference>
<dbReference type="GO" id="GO:0019288">
    <property type="term" value="P:isopentenyl diphosphate biosynthetic process, methylerythritol 4-phosphate pathway"/>
    <property type="evidence" value="ECO:0007669"/>
    <property type="project" value="UniProtKB-UniRule"/>
</dbReference>
<evidence type="ECO:0000256" key="4">
    <source>
        <dbReference type="ARBA" id="ARBA00022679"/>
    </source>
</evidence>
<dbReference type="InterPro" id="IPR006204">
    <property type="entry name" value="GHMP_kinase_N_dom"/>
</dbReference>
<name>A0A2A6LUW6_RHIFR</name>
<dbReference type="Pfam" id="PF00288">
    <property type="entry name" value="GHMP_kinases_N"/>
    <property type="match status" value="1"/>
</dbReference>
<dbReference type="Proteomes" id="UP000220353">
    <property type="component" value="Unassembled WGS sequence"/>
</dbReference>
<evidence type="ECO:0000256" key="2">
    <source>
        <dbReference type="ARBA" id="ARBA00012052"/>
    </source>
</evidence>
<dbReference type="EC" id="2.7.1.148" evidence="2 10"/>
<keyword evidence="6 10" id="KW-0418">Kinase</keyword>
<dbReference type="Pfam" id="PF08544">
    <property type="entry name" value="GHMP_kinases_C"/>
    <property type="match status" value="1"/>
</dbReference>
<comment type="pathway">
    <text evidence="10">Isoprenoid biosynthesis; isopentenyl diphosphate biosynthesis via DXP pathway; isopentenyl diphosphate from 1-deoxy-D-xylulose 5-phosphate: step 3/6.</text>
</comment>
<dbReference type="Gene3D" id="3.30.230.10">
    <property type="match status" value="1"/>
</dbReference>
<dbReference type="GO" id="GO:0016114">
    <property type="term" value="P:terpenoid biosynthetic process"/>
    <property type="evidence" value="ECO:0007669"/>
    <property type="project" value="UniProtKB-UniRule"/>
</dbReference>
<dbReference type="NCBIfam" id="TIGR00154">
    <property type="entry name" value="ispE"/>
    <property type="match status" value="1"/>
</dbReference>
<evidence type="ECO:0000256" key="7">
    <source>
        <dbReference type="ARBA" id="ARBA00022840"/>
    </source>
</evidence>
<evidence type="ECO:0000256" key="10">
    <source>
        <dbReference type="HAMAP-Rule" id="MF_00061"/>
    </source>
</evidence>
<dbReference type="HAMAP" id="MF_00061">
    <property type="entry name" value="IspE"/>
    <property type="match status" value="1"/>
</dbReference>
<dbReference type="InterPro" id="IPR020568">
    <property type="entry name" value="Ribosomal_Su5_D2-typ_SF"/>
</dbReference>
<evidence type="ECO:0000259" key="11">
    <source>
        <dbReference type="Pfam" id="PF00288"/>
    </source>
</evidence>
<sequence length="322" mass="34225">MPRRRCRRSPPRRTRNLDSMQADGIAGFALTLAAPAKINLALHVVGQRADGHHLLESLVTFAECGDRVAFALADADRFAVSGAFSRDLPVSADVESGNLVLRARDLLRRELIDRGDAAGPVHLHLEKNLPIASGIGGGSADAAATLRGLLSLWKAEVAPERLASLALELGADVPMCLDGRPLLARGIGEEITPLADLPSFAIVLVNPLVAVSTPIIFRMLAEKRNPPLTLPQDARTATDWVKALAGMRNDLEGRAKALEPTIEAVSNALQAVHADLVRMSGSGATCFGLFDSDENAAAAAQRISADYPEWYVLATRTAGKRG</sequence>
<keyword evidence="7 10" id="KW-0067">ATP-binding</keyword>
<dbReference type="PANTHER" id="PTHR43527:SF2">
    <property type="entry name" value="4-DIPHOSPHOCYTIDYL-2-C-METHYL-D-ERYTHRITOL KINASE, CHLOROPLASTIC"/>
    <property type="match status" value="1"/>
</dbReference>
<dbReference type="PIRSF" id="PIRSF010376">
    <property type="entry name" value="IspE"/>
    <property type="match status" value="1"/>
</dbReference>
<feature type="active site" evidence="10">
    <location>
        <position position="37"/>
    </location>
</feature>